<comment type="caution">
    <text evidence="2">The sequence shown here is derived from an EMBL/GenBank/DDBJ whole genome shotgun (WGS) entry which is preliminary data.</text>
</comment>
<feature type="region of interest" description="Disordered" evidence="1">
    <location>
        <begin position="15"/>
        <end position="93"/>
    </location>
</feature>
<accession>A0ABP7C4Z6</accession>
<reference evidence="3" key="1">
    <citation type="journal article" date="2019" name="Int. J. Syst. Evol. Microbiol.">
        <title>The Global Catalogue of Microorganisms (GCM) 10K type strain sequencing project: providing services to taxonomists for standard genome sequencing and annotation.</title>
        <authorList>
            <consortium name="The Broad Institute Genomics Platform"/>
            <consortium name="The Broad Institute Genome Sequencing Center for Infectious Disease"/>
            <person name="Wu L."/>
            <person name="Ma J."/>
        </authorList>
    </citation>
    <scope>NUCLEOTIDE SEQUENCE [LARGE SCALE GENOMIC DNA]</scope>
    <source>
        <strain evidence="3">JCM 30742</strain>
    </source>
</reference>
<gene>
    <name evidence="2" type="ORF">GCM10023081_17650</name>
</gene>
<evidence type="ECO:0008006" key="4">
    <source>
        <dbReference type="Google" id="ProtNLM"/>
    </source>
</evidence>
<keyword evidence="3" id="KW-1185">Reference proteome</keyword>
<organism evidence="2 3">
    <name type="scientific">Arthrobacter ginkgonis</name>
    <dbReference type="NCBI Taxonomy" id="1630594"/>
    <lineage>
        <taxon>Bacteria</taxon>
        <taxon>Bacillati</taxon>
        <taxon>Actinomycetota</taxon>
        <taxon>Actinomycetes</taxon>
        <taxon>Micrococcales</taxon>
        <taxon>Micrococcaceae</taxon>
        <taxon>Arthrobacter</taxon>
    </lineage>
</organism>
<evidence type="ECO:0000313" key="3">
    <source>
        <dbReference type="Proteomes" id="UP001500752"/>
    </source>
</evidence>
<proteinExistence type="predicted"/>
<sequence length="272" mass="27568">MGMFDKLIQKGQKMAGEYLRNQMGQQKPNQTGAQGQHGNGQYGNSQYGAPQQGGAPYGNAQYGNSPYGNAPHDQGQYPGSSQPKAAPGAPAASAEDRAAIAKYRYMLQTAPPQDMERAHAEAFARLTPQQRALLQQELSDGLPPAERPRSAEPFDLARAATRAEVSRPGFMPNLLSRSSGTGRAVGAGAAGGLAAGMAGGLLAGVAGAFIGTAIAGPLLDGFSGIGEGLAGAGEELMGAGGEALAAGGDLIGEGTGMVEEAGGLFDGFDFEL</sequence>
<feature type="compositionally biased region" description="Low complexity" evidence="1">
    <location>
        <begin position="83"/>
        <end position="93"/>
    </location>
</feature>
<feature type="compositionally biased region" description="Polar residues" evidence="1">
    <location>
        <begin position="22"/>
        <end position="34"/>
    </location>
</feature>
<name>A0ABP7C4Z6_9MICC</name>
<dbReference type="Proteomes" id="UP001500752">
    <property type="component" value="Unassembled WGS sequence"/>
</dbReference>
<dbReference type="EMBL" id="BAABEO010000011">
    <property type="protein sequence ID" value="GAA3679943.1"/>
    <property type="molecule type" value="Genomic_DNA"/>
</dbReference>
<protein>
    <recommendedName>
        <fullName evidence="4">Cation-transporting ATPase</fullName>
    </recommendedName>
</protein>
<evidence type="ECO:0000313" key="2">
    <source>
        <dbReference type="EMBL" id="GAA3679943.1"/>
    </source>
</evidence>
<evidence type="ECO:0000256" key="1">
    <source>
        <dbReference type="SAM" id="MobiDB-lite"/>
    </source>
</evidence>